<organism evidence="1">
    <name type="scientific">Odontella aurita</name>
    <dbReference type="NCBI Taxonomy" id="265563"/>
    <lineage>
        <taxon>Eukaryota</taxon>
        <taxon>Sar</taxon>
        <taxon>Stramenopiles</taxon>
        <taxon>Ochrophyta</taxon>
        <taxon>Bacillariophyta</taxon>
        <taxon>Mediophyceae</taxon>
        <taxon>Biddulphiophycidae</taxon>
        <taxon>Eupodiscales</taxon>
        <taxon>Odontellaceae</taxon>
        <taxon>Odontella</taxon>
    </lineage>
</organism>
<proteinExistence type="predicted"/>
<accession>A0A7S4J1B4</accession>
<dbReference type="AlphaFoldDB" id="A0A7S4J1B4"/>
<reference evidence="1" key="1">
    <citation type="submission" date="2021-01" db="EMBL/GenBank/DDBJ databases">
        <authorList>
            <person name="Corre E."/>
            <person name="Pelletier E."/>
            <person name="Niang G."/>
            <person name="Scheremetjew M."/>
            <person name="Finn R."/>
            <person name="Kale V."/>
            <person name="Holt S."/>
            <person name="Cochrane G."/>
            <person name="Meng A."/>
            <person name="Brown T."/>
            <person name="Cohen L."/>
        </authorList>
    </citation>
    <scope>NUCLEOTIDE SEQUENCE</scope>
    <source>
        <strain evidence="1">Isolate 1302-5</strain>
    </source>
</reference>
<sequence>MAKHPFLSARGGRGYHRLSILGDSSGSGSGSDGGIEASWSDLRPTSIRAAEALRGLLWEDLPGKLHQFRAAAESDTAVSKRLYLIKCEYRAPFRGFLEAHSAVQKAPRIELVDEYLALHNKGNTDELKRRKEGAEKRIKKCLENKALVEALKLEQQCESMEVAMARAILPFTELARCLEQKRLRLIEVPGLLKKGDVAAMDDLLRRLRSILCRKAGYETSTGIRPLLLDIQGVARDDTLSLSQEEPFGTCTSGTEYDATLQRLKLMLLLLQCLNSLCKTKGGFQTETGKKELDVPPAVLKACCLLDVEMFEAQFKDWHAMVQRQRDLSLSKDGPLFAELSEEIRIAEIEVSIAIAAQPALEMVRQRLDMLEKDRMKRFEVLKDIAGEVCIREMYMNLVLSPPEKDAVLELPEISTLGVFGLQLEIAGEPLSLG</sequence>
<evidence type="ECO:0000313" key="1">
    <source>
        <dbReference type="EMBL" id="CAE2246986.1"/>
    </source>
</evidence>
<dbReference type="EMBL" id="HBKQ01028423">
    <property type="protein sequence ID" value="CAE2246986.1"/>
    <property type="molecule type" value="Transcribed_RNA"/>
</dbReference>
<gene>
    <name evidence="1" type="ORF">OAUR00152_LOCUS19276</name>
</gene>
<name>A0A7S4J1B4_9STRA</name>
<protein>
    <submittedName>
        <fullName evidence="1">Uncharacterized protein</fullName>
    </submittedName>
</protein>